<feature type="region of interest" description="Disordered" evidence="1">
    <location>
        <begin position="206"/>
        <end position="292"/>
    </location>
</feature>
<evidence type="ECO:0000256" key="1">
    <source>
        <dbReference type="SAM" id="MobiDB-lite"/>
    </source>
</evidence>
<feature type="region of interest" description="Disordered" evidence="1">
    <location>
        <begin position="380"/>
        <end position="406"/>
    </location>
</feature>
<gene>
    <name evidence="2" type="ORF">Q9L58_010682</name>
</gene>
<proteinExistence type="predicted"/>
<sequence>KSGSNTSPTTTTDASVVILTNPNQPYQQSFNQQVRFHVKSLPTFRYGEDIDVWITEMDQLIRIWSEKVVCPHIFANCFIQGDIVRNWYAGLGTVWQQAITEDEGCWKRFSAALRSKWSISEGVRQTKADERKKNPNETYTEYIMNKIQLLRFAYPDASESSLIQKARRGLDRDADRYCREYSSIERFYDEIVRYDEGEARNEFRNASGPAQSFFGPAPNPRINRNAGQFRESNYNRDPYPNRHNEGYPRDRTPLQPQGPRPQQTNRSPAIGQGSGRRDADDRKSTIMDRMNSETRRLTRSFLDRKGIVRFLERPCDKCSTETAPKHHFRFECPKDNKSSTYSADLQMDVGTSSITASPYTSAPTSYTFSSNASTYVPVVSTSTQQYDNGFETEDEEYDSENGERSQ</sequence>
<feature type="compositionally biased region" description="Acidic residues" evidence="1">
    <location>
        <begin position="390"/>
        <end position="400"/>
    </location>
</feature>
<accession>A0ABR3G3E5</accession>
<evidence type="ECO:0008006" key="4">
    <source>
        <dbReference type="Google" id="ProtNLM"/>
    </source>
</evidence>
<dbReference type="Proteomes" id="UP001447188">
    <property type="component" value="Unassembled WGS sequence"/>
</dbReference>
<feature type="compositionally biased region" description="Basic and acidic residues" evidence="1">
    <location>
        <begin position="275"/>
        <end position="292"/>
    </location>
</feature>
<evidence type="ECO:0000313" key="3">
    <source>
        <dbReference type="Proteomes" id="UP001447188"/>
    </source>
</evidence>
<name>A0ABR3G3E5_9PEZI</name>
<keyword evidence="3" id="KW-1185">Reference proteome</keyword>
<reference evidence="2 3" key="1">
    <citation type="submission" date="2024-02" db="EMBL/GenBank/DDBJ databases">
        <title>Discinaceae phylogenomics.</title>
        <authorList>
            <person name="Dirks A.C."/>
            <person name="James T.Y."/>
        </authorList>
    </citation>
    <scope>NUCLEOTIDE SEQUENCE [LARGE SCALE GENOMIC DNA]</scope>
    <source>
        <strain evidence="2 3">ACD0624</strain>
    </source>
</reference>
<comment type="caution">
    <text evidence="2">The sequence shown here is derived from an EMBL/GenBank/DDBJ whole genome shotgun (WGS) entry which is preliminary data.</text>
</comment>
<organism evidence="2 3">
    <name type="scientific">Discina gigas</name>
    <dbReference type="NCBI Taxonomy" id="1032678"/>
    <lineage>
        <taxon>Eukaryota</taxon>
        <taxon>Fungi</taxon>
        <taxon>Dikarya</taxon>
        <taxon>Ascomycota</taxon>
        <taxon>Pezizomycotina</taxon>
        <taxon>Pezizomycetes</taxon>
        <taxon>Pezizales</taxon>
        <taxon>Discinaceae</taxon>
        <taxon>Discina</taxon>
    </lineage>
</organism>
<dbReference type="EMBL" id="JBBBZM010000617">
    <property type="protein sequence ID" value="KAL0630472.1"/>
    <property type="molecule type" value="Genomic_DNA"/>
</dbReference>
<feature type="non-terminal residue" evidence="2">
    <location>
        <position position="1"/>
    </location>
</feature>
<feature type="compositionally biased region" description="Basic and acidic residues" evidence="1">
    <location>
        <begin position="239"/>
        <end position="252"/>
    </location>
</feature>
<protein>
    <recommendedName>
        <fullName evidence="4">Gag protein</fullName>
    </recommendedName>
</protein>
<evidence type="ECO:0000313" key="2">
    <source>
        <dbReference type="EMBL" id="KAL0630472.1"/>
    </source>
</evidence>